<evidence type="ECO:0000256" key="5">
    <source>
        <dbReference type="ARBA" id="ARBA00023128"/>
    </source>
</evidence>
<evidence type="ECO:0000256" key="3">
    <source>
        <dbReference type="ARBA" id="ARBA00022946"/>
    </source>
</evidence>
<evidence type="ECO:0000256" key="8">
    <source>
        <dbReference type="ARBA" id="ARBA00035363"/>
    </source>
</evidence>
<name>A0A7R9GS64_TIMCR</name>
<accession>A0A7R9GS64</accession>
<keyword evidence="4" id="KW-0689">Ribosomal protein</keyword>
<dbReference type="EMBL" id="OC316620">
    <property type="protein sequence ID" value="CAD7392997.1"/>
    <property type="molecule type" value="Genomic_DNA"/>
</dbReference>
<dbReference type="GO" id="GO:0003735">
    <property type="term" value="F:structural constituent of ribosome"/>
    <property type="evidence" value="ECO:0007669"/>
    <property type="project" value="InterPro"/>
</dbReference>
<keyword evidence="6" id="KW-0687">Ribonucleoprotein</keyword>
<sequence length="560" mass="62130">MTLHIPEGGSQNLRRHHLDLMPDVLPLHGVIVDTGHLHGVIVDTGHLHGVIVDTGHLHSVIVDTGHLHGVIVDTGHVHGVIVDTGHVHGVIVDTGHLHGVIVDTGHLHGVIVDTGHLHGVIVDTGHLHGVIVDNGHLHGVIVDTDHLHGVIVDTGHLHGVIVDTGHLHGVIVRHWSPTWCDCGHWSPTWCDCGHWSSTWRDCGHWSPTWCDCGQWSPTWCNCGYWSPHGVIVDTGHLHGVIVDTGHLHGVIVDTGHLYGVIVDTGHLHDVIVVTGHLHDEALTSAAHDVATSFGGDVKQTESELLHKLLSHSESKPSDVKETAKPSLSLNELIVGMKIDRTKRSDAVPEENRAGQVCRILGTRFQSPSRERFSGEIPYETTREEKTQELRRSKISSERVNLFDSPPLGIFQPSDKTKPASEISLPPELTTWQRLHERELKLAVTHPPANIYEEMIQWTEQGKLWKFPIDNEQGLDEESKVFFTEHIFLEQHIESWCPKRGPVRHFMELVCVGLSKNPYITVQDKKDHLDWFGQYFESKKEILTEVGALAGEAQPQTSQAS</sequence>
<proteinExistence type="inferred from homology"/>
<evidence type="ECO:0000256" key="4">
    <source>
        <dbReference type="ARBA" id="ARBA00022980"/>
    </source>
</evidence>
<reference evidence="9" key="1">
    <citation type="submission" date="2020-11" db="EMBL/GenBank/DDBJ databases">
        <authorList>
            <person name="Tran Van P."/>
        </authorList>
    </citation>
    <scope>NUCLEOTIDE SEQUENCE</scope>
</reference>
<dbReference type="Pfam" id="PF15433">
    <property type="entry name" value="MRP-S31"/>
    <property type="match status" value="1"/>
</dbReference>
<comment type="similarity">
    <text evidence="2">Belongs to the mitochondrion-specific ribosomal protein mS31 family.</text>
</comment>
<organism evidence="9">
    <name type="scientific">Timema cristinae</name>
    <name type="common">Walking stick</name>
    <dbReference type="NCBI Taxonomy" id="61476"/>
    <lineage>
        <taxon>Eukaryota</taxon>
        <taxon>Metazoa</taxon>
        <taxon>Ecdysozoa</taxon>
        <taxon>Arthropoda</taxon>
        <taxon>Hexapoda</taxon>
        <taxon>Insecta</taxon>
        <taxon>Pterygota</taxon>
        <taxon>Neoptera</taxon>
        <taxon>Polyneoptera</taxon>
        <taxon>Phasmatodea</taxon>
        <taxon>Timematodea</taxon>
        <taxon>Timematoidea</taxon>
        <taxon>Timematidae</taxon>
        <taxon>Timema</taxon>
    </lineage>
</organism>
<gene>
    <name evidence="9" type="ORF">TCEB3V08_LOCUS997</name>
</gene>
<dbReference type="InterPro" id="IPR026299">
    <property type="entry name" value="MRP-S31"/>
</dbReference>
<evidence type="ECO:0000256" key="6">
    <source>
        <dbReference type="ARBA" id="ARBA00023274"/>
    </source>
</evidence>
<dbReference type="GO" id="GO:0005763">
    <property type="term" value="C:mitochondrial small ribosomal subunit"/>
    <property type="evidence" value="ECO:0007669"/>
    <property type="project" value="InterPro"/>
</dbReference>
<evidence type="ECO:0000313" key="9">
    <source>
        <dbReference type="EMBL" id="CAD7392997.1"/>
    </source>
</evidence>
<comment type="subcellular location">
    <subcellularLocation>
        <location evidence="1">Mitochondrion</location>
    </subcellularLocation>
</comment>
<dbReference type="PANTHER" id="PTHR13231:SF3">
    <property type="entry name" value="SMALL RIBOSOMAL SUBUNIT PROTEIN MS31"/>
    <property type="match status" value="1"/>
</dbReference>
<dbReference type="PANTHER" id="PTHR13231">
    <property type="entry name" value="MITOCHONDRIAL RIBOSOMAL PROTEIN S31"/>
    <property type="match status" value="1"/>
</dbReference>
<evidence type="ECO:0000256" key="2">
    <source>
        <dbReference type="ARBA" id="ARBA00011057"/>
    </source>
</evidence>
<keyword evidence="3" id="KW-0809">Transit peptide</keyword>
<protein>
    <recommendedName>
        <fullName evidence="7">Small ribosomal subunit protein mS31</fullName>
    </recommendedName>
    <alternativeName>
        <fullName evidence="8">28S ribosomal protein S31, mitochondrial</fullName>
    </alternativeName>
</protein>
<evidence type="ECO:0000256" key="1">
    <source>
        <dbReference type="ARBA" id="ARBA00004173"/>
    </source>
</evidence>
<keyword evidence="5" id="KW-0496">Mitochondrion</keyword>
<dbReference type="AlphaFoldDB" id="A0A7R9GS64"/>
<evidence type="ECO:0000256" key="7">
    <source>
        <dbReference type="ARBA" id="ARBA00035133"/>
    </source>
</evidence>